<sequence length="607" mass="68012">MRSFAPTGLGLLLAFAHNAADAALPKEVAALIDTAADPCTNFYQYACGQFLKTATFPQGQPYASYGWDDLNNQAEAMFMAILANKQLPVLSDYYASCMDTNIINALGNKPLQARLQRIDATKCKADLSHLVGELATSSSWMFVNATTGFGGAPYDQELIIENLQLPFDQTDFLDVTKLSAERPRMREYIGKALTLAGVKTSSGKSVNMTATADMIIDTYKKSVDLRPTDDELNNDDNILSHSETLKRYPLSYKGMIEGTKLKVNPKSTINFNSLKWMDRVEKELWGSLSLENLKLFYTFVDVHGNQQFLSDALRKNDADYFKYVLDSRDSFCKKDVIDRMPHLATQYIYSQYFSDDRRAYLQNMAGLIKQAMQTEPSNATWLDPSTRKEAIAKVGRVMTLFGKSPKYSTPPVKVKAATFFDNVIALKTWNFHNDYFANVGKQPDQQIWTLHPDEVTGLYLLIQNSVQYSVGILQPPFFSSNLHPAQNFGSTGTLIGSDITKPVSVYGRQVDQFRHTRNWFSEKDNAAYNSRAQCMSDQYSAQVLYDNNGKPLGHEDGSALVEDNVLVNNAVNVALVALHKWMTKNPSFPTNGVTADEVDKLYYLSYA</sequence>
<dbReference type="InterPro" id="IPR018497">
    <property type="entry name" value="Peptidase_M13_C"/>
</dbReference>
<name>A0A833X0H5_PHYIN</name>
<dbReference type="PROSITE" id="PS51885">
    <property type="entry name" value="NEPRILYSIN"/>
    <property type="match status" value="1"/>
</dbReference>
<feature type="domain" description="Peptidase M13 N-terminal" evidence="10">
    <location>
        <begin position="38"/>
        <end position="398"/>
    </location>
</feature>
<keyword evidence="8" id="KW-0732">Signal</keyword>
<dbReference type="InterPro" id="IPR008753">
    <property type="entry name" value="Peptidase_M13_N"/>
</dbReference>
<evidence type="ECO:0000256" key="2">
    <source>
        <dbReference type="ARBA" id="ARBA00007357"/>
    </source>
</evidence>
<keyword evidence="7" id="KW-0482">Metalloprotease</keyword>
<evidence type="ECO:0000256" key="7">
    <source>
        <dbReference type="ARBA" id="ARBA00023049"/>
    </source>
</evidence>
<dbReference type="Pfam" id="PF01431">
    <property type="entry name" value="Peptidase_M13"/>
    <property type="match status" value="1"/>
</dbReference>
<keyword evidence="5" id="KW-0378">Hydrolase</keyword>
<keyword evidence="3" id="KW-0645">Protease</keyword>
<evidence type="ECO:0000313" key="11">
    <source>
        <dbReference type="EMBL" id="KAF4044511.1"/>
    </source>
</evidence>
<dbReference type="GO" id="GO:0046872">
    <property type="term" value="F:metal ion binding"/>
    <property type="evidence" value="ECO:0007669"/>
    <property type="project" value="UniProtKB-KW"/>
</dbReference>
<evidence type="ECO:0000256" key="5">
    <source>
        <dbReference type="ARBA" id="ARBA00022801"/>
    </source>
</evidence>
<dbReference type="InterPro" id="IPR000718">
    <property type="entry name" value="Peptidase_M13"/>
</dbReference>
<keyword evidence="12" id="KW-1185">Reference proteome</keyword>
<comment type="similarity">
    <text evidence="2">Belongs to the peptidase M13 family.</text>
</comment>
<organism evidence="11 12">
    <name type="scientific">Phytophthora infestans</name>
    <name type="common">Potato late blight agent</name>
    <name type="synonym">Botrytis infestans</name>
    <dbReference type="NCBI Taxonomy" id="4787"/>
    <lineage>
        <taxon>Eukaryota</taxon>
        <taxon>Sar</taxon>
        <taxon>Stramenopiles</taxon>
        <taxon>Oomycota</taxon>
        <taxon>Peronosporomycetes</taxon>
        <taxon>Peronosporales</taxon>
        <taxon>Peronosporaceae</taxon>
        <taxon>Phytophthora</taxon>
    </lineage>
</organism>
<proteinExistence type="inferred from homology"/>
<dbReference type="PANTHER" id="PTHR11733">
    <property type="entry name" value="ZINC METALLOPROTEASE FAMILY M13 NEPRILYSIN-RELATED"/>
    <property type="match status" value="1"/>
</dbReference>
<evidence type="ECO:0000256" key="6">
    <source>
        <dbReference type="ARBA" id="ARBA00022833"/>
    </source>
</evidence>
<dbReference type="GO" id="GO:0005886">
    <property type="term" value="C:plasma membrane"/>
    <property type="evidence" value="ECO:0007669"/>
    <property type="project" value="TreeGrafter"/>
</dbReference>
<keyword evidence="6" id="KW-0862">Zinc</keyword>
<evidence type="ECO:0000256" key="1">
    <source>
        <dbReference type="ARBA" id="ARBA00001947"/>
    </source>
</evidence>
<feature type="chain" id="PRO_5032646079" evidence="8">
    <location>
        <begin position="23"/>
        <end position="607"/>
    </location>
</feature>
<evidence type="ECO:0000256" key="3">
    <source>
        <dbReference type="ARBA" id="ARBA00022670"/>
    </source>
</evidence>
<evidence type="ECO:0000259" key="9">
    <source>
        <dbReference type="Pfam" id="PF01431"/>
    </source>
</evidence>
<dbReference type="PANTHER" id="PTHR11733:SF167">
    <property type="entry name" value="FI17812P1-RELATED"/>
    <property type="match status" value="1"/>
</dbReference>
<dbReference type="InterPro" id="IPR024079">
    <property type="entry name" value="MetalloPept_cat_dom_sf"/>
</dbReference>
<feature type="signal peptide" evidence="8">
    <location>
        <begin position="1"/>
        <end position="22"/>
    </location>
</feature>
<dbReference type="InterPro" id="IPR042089">
    <property type="entry name" value="Peptidase_M13_dom_2"/>
</dbReference>
<dbReference type="GO" id="GO:0016485">
    <property type="term" value="P:protein processing"/>
    <property type="evidence" value="ECO:0007669"/>
    <property type="project" value="TreeGrafter"/>
</dbReference>
<dbReference type="Gene3D" id="1.10.1380.10">
    <property type="entry name" value="Neutral endopeptidase , domain2"/>
    <property type="match status" value="1"/>
</dbReference>
<gene>
    <name evidence="11" type="ORF">GN244_ATG03124</name>
</gene>
<dbReference type="Proteomes" id="UP000602510">
    <property type="component" value="Unassembled WGS sequence"/>
</dbReference>
<reference evidence="11" key="1">
    <citation type="submission" date="2020-04" db="EMBL/GenBank/DDBJ databases">
        <title>Hybrid Assembly of Korean Phytophthora infestans isolates.</title>
        <authorList>
            <person name="Prokchorchik M."/>
            <person name="Lee Y."/>
            <person name="Seo J."/>
            <person name="Cho J.-H."/>
            <person name="Park Y.-E."/>
            <person name="Jang D.-C."/>
            <person name="Im J.-S."/>
            <person name="Choi J.-G."/>
            <person name="Park H.-J."/>
            <person name="Lee G.-B."/>
            <person name="Lee Y.-G."/>
            <person name="Hong S.-Y."/>
            <person name="Cho K."/>
            <person name="Sohn K.H."/>
        </authorList>
    </citation>
    <scope>NUCLEOTIDE SEQUENCE</scope>
    <source>
        <strain evidence="11">KR_1_A1</strain>
    </source>
</reference>
<dbReference type="Pfam" id="PF05649">
    <property type="entry name" value="Peptidase_M13_N"/>
    <property type="match status" value="1"/>
</dbReference>
<protein>
    <submittedName>
        <fullName evidence="11">Peptidase family M13</fullName>
    </submittedName>
</protein>
<accession>A0A833X0H5</accession>
<dbReference type="EMBL" id="WSZM01000068">
    <property type="protein sequence ID" value="KAF4044511.1"/>
    <property type="molecule type" value="Genomic_DNA"/>
</dbReference>
<dbReference type="CDD" id="cd08662">
    <property type="entry name" value="M13"/>
    <property type="match status" value="1"/>
</dbReference>
<evidence type="ECO:0000313" key="12">
    <source>
        <dbReference type="Proteomes" id="UP000602510"/>
    </source>
</evidence>
<comment type="cofactor">
    <cofactor evidence="1">
        <name>Zn(2+)</name>
        <dbReference type="ChEBI" id="CHEBI:29105"/>
    </cofactor>
</comment>
<dbReference type="Gene3D" id="3.40.390.10">
    <property type="entry name" value="Collagenase (Catalytic Domain)"/>
    <property type="match status" value="1"/>
</dbReference>
<evidence type="ECO:0000256" key="8">
    <source>
        <dbReference type="SAM" id="SignalP"/>
    </source>
</evidence>
<comment type="caution">
    <text evidence="11">The sequence shown here is derived from an EMBL/GenBank/DDBJ whole genome shotgun (WGS) entry which is preliminary data.</text>
</comment>
<dbReference type="SUPFAM" id="SSF55486">
    <property type="entry name" value="Metalloproteases ('zincins'), catalytic domain"/>
    <property type="match status" value="1"/>
</dbReference>
<evidence type="ECO:0000259" key="10">
    <source>
        <dbReference type="Pfam" id="PF05649"/>
    </source>
</evidence>
<keyword evidence="4" id="KW-0479">Metal-binding</keyword>
<feature type="domain" description="Peptidase M13 C-terminal" evidence="9">
    <location>
        <begin position="463"/>
        <end position="607"/>
    </location>
</feature>
<evidence type="ECO:0000256" key="4">
    <source>
        <dbReference type="ARBA" id="ARBA00022723"/>
    </source>
</evidence>
<dbReference type="GO" id="GO:0004222">
    <property type="term" value="F:metalloendopeptidase activity"/>
    <property type="evidence" value="ECO:0007669"/>
    <property type="project" value="InterPro"/>
</dbReference>
<dbReference type="AlphaFoldDB" id="A0A833X0H5"/>